<evidence type="ECO:0000256" key="2">
    <source>
        <dbReference type="SAM" id="MobiDB-lite"/>
    </source>
</evidence>
<evidence type="ECO:0000313" key="5">
    <source>
        <dbReference type="EMBL" id="CAL4803979.1"/>
    </source>
</evidence>
<feature type="compositionally biased region" description="Basic and acidic residues" evidence="2">
    <location>
        <begin position="94"/>
        <end position="108"/>
    </location>
</feature>
<dbReference type="PROSITE" id="PS50158">
    <property type="entry name" value="ZF_CCHC"/>
    <property type="match status" value="1"/>
</dbReference>
<proteinExistence type="predicted"/>
<dbReference type="SUPFAM" id="SSF57756">
    <property type="entry name" value="Retrovirus zinc finger-like domains"/>
    <property type="match status" value="1"/>
</dbReference>
<dbReference type="Proteomes" id="UP001152797">
    <property type="component" value="Unassembled WGS sequence"/>
</dbReference>
<comment type="caution">
    <text evidence="4">The sequence shown here is derived from an EMBL/GenBank/DDBJ whole genome shotgun (WGS) entry which is preliminary data.</text>
</comment>
<keyword evidence="6" id="KW-1185">Reference proteome</keyword>
<keyword evidence="1" id="KW-0863">Zinc-finger</keyword>
<dbReference type="GO" id="GO:0003676">
    <property type="term" value="F:nucleic acid binding"/>
    <property type="evidence" value="ECO:0007669"/>
    <property type="project" value="InterPro"/>
</dbReference>
<dbReference type="InterPro" id="IPR001878">
    <property type="entry name" value="Znf_CCHC"/>
</dbReference>
<dbReference type="InterPro" id="IPR036875">
    <property type="entry name" value="Znf_CCHC_sf"/>
</dbReference>
<reference evidence="4" key="1">
    <citation type="submission" date="2022-10" db="EMBL/GenBank/DDBJ databases">
        <authorList>
            <person name="Chen Y."/>
            <person name="Dougan E. K."/>
            <person name="Chan C."/>
            <person name="Rhodes N."/>
            <person name="Thang M."/>
        </authorList>
    </citation>
    <scope>NUCLEOTIDE SEQUENCE</scope>
</reference>
<evidence type="ECO:0000313" key="6">
    <source>
        <dbReference type="Proteomes" id="UP001152797"/>
    </source>
</evidence>
<name>A0A9P1DWF2_9DINO</name>
<dbReference type="EMBL" id="CAMXCT020006596">
    <property type="protein sequence ID" value="CAL1170042.1"/>
    <property type="molecule type" value="Genomic_DNA"/>
</dbReference>
<feature type="compositionally biased region" description="Basic residues" evidence="2">
    <location>
        <begin position="66"/>
        <end position="76"/>
    </location>
</feature>
<dbReference type="EMBL" id="CAMXCT030006596">
    <property type="protein sequence ID" value="CAL4803979.1"/>
    <property type="molecule type" value="Genomic_DNA"/>
</dbReference>
<organism evidence="4">
    <name type="scientific">Cladocopium goreaui</name>
    <dbReference type="NCBI Taxonomy" id="2562237"/>
    <lineage>
        <taxon>Eukaryota</taxon>
        <taxon>Sar</taxon>
        <taxon>Alveolata</taxon>
        <taxon>Dinophyceae</taxon>
        <taxon>Suessiales</taxon>
        <taxon>Symbiodiniaceae</taxon>
        <taxon>Cladocopium</taxon>
    </lineage>
</organism>
<dbReference type="AlphaFoldDB" id="A0A9P1DWF2"/>
<gene>
    <name evidence="4" type="ORF">C1SCF055_LOCUS41383</name>
</gene>
<evidence type="ECO:0000313" key="4">
    <source>
        <dbReference type="EMBL" id="CAI4016667.1"/>
    </source>
</evidence>
<dbReference type="GO" id="GO:0008270">
    <property type="term" value="F:zinc ion binding"/>
    <property type="evidence" value="ECO:0007669"/>
    <property type="project" value="UniProtKB-KW"/>
</dbReference>
<evidence type="ECO:0000259" key="3">
    <source>
        <dbReference type="PROSITE" id="PS50158"/>
    </source>
</evidence>
<reference evidence="5 6" key="2">
    <citation type="submission" date="2024-05" db="EMBL/GenBank/DDBJ databases">
        <authorList>
            <person name="Chen Y."/>
            <person name="Shah S."/>
            <person name="Dougan E. K."/>
            <person name="Thang M."/>
            <person name="Chan C."/>
        </authorList>
    </citation>
    <scope>NUCLEOTIDE SEQUENCE [LARGE SCALE GENOMIC DNA]</scope>
</reference>
<protein>
    <recommendedName>
        <fullName evidence="3">CCHC-type domain-containing protein</fullName>
    </recommendedName>
</protein>
<dbReference type="EMBL" id="CAMXCT010006596">
    <property type="protein sequence ID" value="CAI4016667.1"/>
    <property type="molecule type" value="Genomic_DNA"/>
</dbReference>
<feature type="domain" description="CCHC-type" evidence="3">
    <location>
        <begin position="15"/>
        <end position="30"/>
    </location>
</feature>
<dbReference type="OrthoDB" id="408289at2759"/>
<feature type="region of interest" description="Disordered" evidence="2">
    <location>
        <begin position="66"/>
        <end position="109"/>
    </location>
</feature>
<sequence>MKSAQMVRGTKTHPRCQHCGKDGHYATTCPTLAQKVLKSLASHSLKSLQEHVAAGKQLRLASVETKKKRTLKRASGRRTWNQTSKVGPSKKKRQESSKTKHAASDSMRRTRPMKAIQNQPHFNAKKTYAAYNTLVSSGWIQKVKPGSSAVVVACGCVATPVAVLRNLLRWKDVLSFSLLPVLRMPLYHVLLVAQAWFESSKPPSLSELGARFGYASQRQTCLRRLVRAFLVAEASCAEKSQASRTLSGHLEIDGTSIKKWRPANSTTNYYQQILGVTCRESRRINMYAFGNVAAKNFGKPPTESVTKLEACGAAKDISRNSVVISDGCPAYAPWCKKHHFQHFSCNHSKGVWVKRARRGRLGVLKVHTGKIDSLWNLAKQFVPSNLQTKAGQNKDVMLYLRCWQWRYECHNGKLLSKTASKLKDR</sequence>
<evidence type="ECO:0000256" key="1">
    <source>
        <dbReference type="PROSITE-ProRule" id="PRU00047"/>
    </source>
</evidence>
<accession>A0A9P1DWF2</accession>
<keyword evidence="1" id="KW-0479">Metal-binding</keyword>
<keyword evidence="1" id="KW-0862">Zinc</keyword>